<dbReference type="AlphaFoldDB" id="A0A0A2LJ92"/>
<feature type="region of interest" description="Disordered" evidence="1">
    <location>
        <begin position="1"/>
        <end position="36"/>
    </location>
</feature>
<dbReference type="OrthoDB" id="10410307at2759"/>
<evidence type="ECO:0000256" key="1">
    <source>
        <dbReference type="SAM" id="MobiDB-lite"/>
    </source>
</evidence>
<name>A0A0A2LJ92_PENIT</name>
<sequence length="36" mass="4082">MSSCETGMGKKARRIPGKEKKNGQFDSRSQQGCFFR</sequence>
<reference evidence="2 3" key="1">
    <citation type="journal article" date="2015" name="Mol. Plant Microbe Interact.">
        <title>Genome, transcriptome, and functional analyses of Penicillium expansum provide new insights into secondary metabolism and pathogenicity.</title>
        <authorList>
            <person name="Ballester A.R."/>
            <person name="Marcet-Houben M."/>
            <person name="Levin E."/>
            <person name="Sela N."/>
            <person name="Selma-Lazaro C."/>
            <person name="Carmona L."/>
            <person name="Wisniewski M."/>
            <person name="Droby S."/>
            <person name="Gonzalez-Candelas L."/>
            <person name="Gabaldon T."/>
        </authorList>
    </citation>
    <scope>NUCLEOTIDE SEQUENCE [LARGE SCALE GENOMIC DNA]</scope>
    <source>
        <strain evidence="2 3">PHI-1</strain>
    </source>
</reference>
<dbReference type="EMBL" id="JQGA01000243">
    <property type="protein sequence ID" value="KGO76560.1"/>
    <property type="molecule type" value="Genomic_DNA"/>
</dbReference>
<feature type="compositionally biased region" description="Polar residues" evidence="1">
    <location>
        <begin position="24"/>
        <end position="36"/>
    </location>
</feature>
<comment type="caution">
    <text evidence="2">The sequence shown here is derived from an EMBL/GenBank/DDBJ whole genome shotgun (WGS) entry which is preliminary data.</text>
</comment>
<keyword evidence="3" id="KW-1185">Reference proteome</keyword>
<organism evidence="2 3">
    <name type="scientific">Penicillium italicum</name>
    <name type="common">Blue mold</name>
    <dbReference type="NCBI Taxonomy" id="40296"/>
    <lineage>
        <taxon>Eukaryota</taxon>
        <taxon>Fungi</taxon>
        <taxon>Dikarya</taxon>
        <taxon>Ascomycota</taxon>
        <taxon>Pezizomycotina</taxon>
        <taxon>Eurotiomycetes</taxon>
        <taxon>Eurotiomycetidae</taxon>
        <taxon>Eurotiales</taxon>
        <taxon>Aspergillaceae</taxon>
        <taxon>Penicillium</taxon>
    </lineage>
</organism>
<evidence type="ECO:0000313" key="2">
    <source>
        <dbReference type="EMBL" id="KGO76560.1"/>
    </source>
</evidence>
<evidence type="ECO:0000313" key="3">
    <source>
        <dbReference type="Proteomes" id="UP000030104"/>
    </source>
</evidence>
<dbReference type="Proteomes" id="UP000030104">
    <property type="component" value="Unassembled WGS sequence"/>
</dbReference>
<protein>
    <submittedName>
        <fullName evidence="2">Uncharacterized protein</fullName>
    </submittedName>
</protein>
<accession>A0A0A2LJ92</accession>
<proteinExistence type="predicted"/>
<gene>
    <name evidence="2" type="ORF">PITC_088390</name>
</gene>
<dbReference type="HOGENOM" id="CLU_3359903_0_0_1"/>